<dbReference type="RefSeq" id="WP_344153510.1">
    <property type="nucleotide sequence ID" value="NZ_BAAANF010000013.1"/>
</dbReference>
<evidence type="ECO:0000313" key="2">
    <source>
        <dbReference type="EMBL" id="GAA1689811.1"/>
    </source>
</evidence>
<dbReference type="InterPro" id="IPR000182">
    <property type="entry name" value="GNAT_dom"/>
</dbReference>
<evidence type="ECO:0000313" key="3">
    <source>
        <dbReference type="Proteomes" id="UP001500280"/>
    </source>
</evidence>
<reference evidence="3" key="1">
    <citation type="journal article" date="2019" name="Int. J. Syst. Evol. Microbiol.">
        <title>The Global Catalogue of Microorganisms (GCM) 10K type strain sequencing project: providing services to taxonomists for standard genome sequencing and annotation.</title>
        <authorList>
            <consortium name="The Broad Institute Genomics Platform"/>
            <consortium name="The Broad Institute Genome Sequencing Center for Infectious Disease"/>
            <person name="Wu L."/>
            <person name="Ma J."/>
        </authorList>
    </citation>
    <scope>NUCLEOTIDE SEQUENCE [LARGE SCALE GENOMIC DNA]</scope>
    <source>
        <strain evidence="3">JCM 14307</strain>
    </source>
</reference>
<dbReference type="CDD" id="cd04301">
    <property type="entry name" value="NAT_SF"/>
    <property type="match status" value="1"/>
</dbReference>
<protein>
    <submittedName>
        <fullName evidence="2">GNAT family N-acetyltransferase</fullName>
    </submittedName>
</protein>
<gene>
    <name evidence="2" type="ORF">GCM10009745_38830</name>
</gene>
<keyword evidence="3" id="KW-1185">Reference proteome</keyword>
<dbReference type="EMBL" id="BAAANF010000013">
    <property type="protein sequence ID" value="GAA1689811.1"/>
    <property type="molecule type" value="Genomic_DNA"/>
</dbReference>
<sequence>MITAAGIDHLMNRCWPAAHSTELDGWLVRRAAGVTLRANSVLPAGAPYDLGKALDYVETLYQAHGITPSFQISPAAQPTDLDDHLAARGYQLKNPTLVQCAEVVDVLAALPASTVEVNISPVADDAWMEFWWQNDGRGGPDEQAVARQILDRGSALYATITIGNQIAAIGRLALVDDWSGLYCIATDPTFRRQGLAQAVIRALLLKATTQGINHVFLSVLADNTPALTLYNRFGFSTVSRYHYRTLP</sequence>
<accession>A0ABP4TME9</accession>
<dbReference type="PANTHER" id="PTHR43617">
    <property type="entry name" value="L-AMINO ACID N-ACETYLTRANSFERASE"/>
    <property type="match status" value="1"/>
</dbReference>
<organism evidence="2 3">
    <name type="scientific">Kribbella yunnanensis</name>
    <dbReference type="NCBI Taxonomy" id="190194"/>
    <lineage>
        <taxon>Bacteria</taxon>
        <taxon>Bacillati</taxon>
        <taxon>Actinomycetota</taxon>
        <taxon>Actinomycetes</taxon>
        <taxon>Propionibacteriales</taxon>
        <taxon>Kribbellaceae</taxon>
        <taxon>Kribbella</taxon>
    </lineage>
</organism>
<feature type="domain" description="N-acetyltransferase" evidence="1">
    <location>
        <begin position="117"/>
        <end position="247"/>
    </location>
</feature>
<comment type="caution">
    <text evidence="2">The sequence shown here is derived from an EMBL/GenBank/DDBJ whole genome shotgun (WGS) entry which is preliminary data.</text>
</comment>
<proteinExistence type="predicted"/>
<name>A0ABP4TME9_9ACTN</name>
<dbReference type="Gene3D" id="3.40.630.30">
    <property type="match status" value="1"/>
</dbReference>
<dbReference type="Proteomes" id="UP001500280">
    <property type="component" value="Unassembled WGS sequence"/>
</dbReference>
<dbReference type="InterPro" id="IPR016181">
    <property type="entry name" value="Acyl_CoA_acyltransferase"/>
</dbReference>
<dbReference type="InterPro" id="IPR050276">
    <property type="entry name" value="MshD_Acetyltransferase"/>
</dbReference>
<dbReference type="PROSITE" id="PS51186">
    <property type="entry name" value="GNAT"/>
    <property type="match status" value="1"/>
</dbReference>
<dbReference type="InterPro" id="IPR056935">
    <property type="entry name" value="Rv0428c-like_C"/>
</dbReference>
<evidence type="ECO:0000259" key="1">
    <source>
        <dbReference type="PROSITE" id="PS51186"/>
    </source>
</evidence>
<dbReference type="SUPFAM" id="SSF55729">
    <property type="entry name" value="Acyl-CoA N-acyltransferases (Nat)"/>
    <property type="match status" value="1"/>
</dbReference>
<dbReference type="Pfam" id="PF24553">
    <property type="entry name" value="Rv0428c_C"/>
    <property type="match status" value="1"/>
</dbReference>